<feature type="non-terminal residue" evidence="1">
    <location>
        <position position="49"/>
    </location>
</feature>
<protein>
    <submittedName>
        <fullName evidence="1">Uncharacterized protein</fullName>
    </submittedName>
</protein>
<proteinExistence type="predicted"/>
<keyword evidence="2" id="KW-1185">Reference proteome</keyword>
<dbReference type="EMBL" id="CAACVG010010628">
    <property type="protein sequence ID" value="VEN56221.1"/>
    <property type="molecule type" value="Genomic_DNA"/>
</dbReference>
<reference evidence="1 2" key="1">
    <citation type="submission" date="2019-01" db="EMBL/GenBank/DDBJ databases">
        <authorList>
            <person name="Sayadi A."/>
        </authorList>
    </citation>
    <scope>NUCLEOTIDE SEQUENCE [LARGE SCALE GENOMIC DNA]</scope>
</reference>
<organism evidence="1 2">
    <name type="scientific">Callosobruchus maculatus</name>
    <name type="common">Southern cowpea weevil</name>
    <name type="synonym">Pulse bruchid</name>
    <dbReference type="NCBI Taxonomy" id="64391"/>
    <lineage>
        <taxon>Eukaryota</taxon>
        <taxon>Metazoa</taxon>
        <taxon>Ecdysozoa</taxon>
        <taxon>Arthropoda</taxon>
        <taxon>Hexapoda</taxon>
        <taxon>Insecta</taxon>
        <taxon>Pterygota</taxon>
        <taxon>Neoptera</taxon>
        <taxon>Endopterygota</taxon>
        <taxon>Coleoptera</taxon>
        <taxon>Polyphaga</taxon>
        <taxon>Cucujiformia</taxon>
        <taxon>Chrysomeloidea</taxon>
        <taxon>Chrysomelidae</taxon>
        <taxon>Bruchinae</taxon>
        <taxon>Bruchini</taxon>
        <taxon>Callosobruchus</taxon>
    </lineage>
</organism>
<sequence>MINESCIIDLRTHRLNVRERVLLTTTKLKLDSGYVTLGALFNISGLLCK</sequence>
<evidence type="ECO:0000313" key="1">
    <source>
        <dbReference type="EMBL" id="VEN56221.1"/>
    </source>
</evidence>
<dbReference type="AlphaFoldDB" id="A0A653D9K1"/>
<dbReference type="Proteomes" id="UP000410492">
    <property type="component" value="Unassembled WGS sequence"/>
</dbReference>
<name>A0A653D9K1_CALMS</name>
<accession>A0A653D9K1</accession>
<evidence type="ECO:0000313" key="2">
    <source>
        <dbReference type="Proteomes" id="UP000410492"/>
    </source>
</evidence>
<gene>
    <name evidence="1" type="ORF">CALMAC_LOCUS15178</name>
</gene>